<organism evidence="2 3">
    <name type="scientific">Mycena metata</name>
    <dbReference type="NCBI Taxonomy" id="1033252"/>
    <lineage>
        <taxon>Eukaryota</taxon>
        <taxon>Fungi</taxon>
        <taxon>Dikarya</taxon>
        <taxon>Basidiomycota</taxon>
        <taxon>Agaricomycotina</taxon>
        <taxon>Agaricomycetes</taxon>
        <taxon>Agaricomycetidae</taxon>
        <taxon>Agaricales</taxon>
        <taxon>Marasmiineae</taxon>
        <taxon>Mycenaceae</taxon>
        <taxon>Mycena</taxon>
    </lineage>
</organism>
<evidence type="ECO:0000313" key="3">
    <source>
        <dbReference type="Proteomes" id="UP001215598"/>
    </source>
</evidence>
<keyword evidence="3" id="KW-1185">Reference proteome</keyword>
<protein>
    <submittedName>
        <fullName evidence="2">Uncharacterized protein</fullName>
    </submittedName>
</protein>
<dbReference type="Proteomes" id="UP001215598">
    <property type="component" value="Unassembled WGS sequence"/>
</dbReference>
<name>A0AAD7JKZ7_9AGAR</name>
<feature type="region of interest" description="Disordered" evidence="1">
    <location>
        <begin position="1"/>
        <end position="43"/>
    </location>
</feature>
<proteinExistence type="predicted"/>
<evidence type="ECO:0000313" key="2">
    <source>
        <dbReference type="EMBL" id="KAJ7764740.1"/>
    </source>
</evidence>
<evidence type="ECO:0000256" key="1">
    <source>
        <dbReference type="SAM" id="MobiDB-lite"/>
    </source>
</evidence>
<feature type="compositionally biased region" description="Low complexity" evidence="1">
    <location>
        <begin position="11"/>
        <end position="25"/>
    </location>
</feature>
<feature type="compositionally biased region" description="Pro residues" evidence="1">
    <location>
        <begin position="1"/>
        <end position="10"/>
    </location>
</feature>
<dbReference type="AlphaFoldDB" id="A0AAD7JKZ7"/>
<dbReference type="EMBL" id="JARKIB010000027">
    <property type="protein sequence ID" value="KAJ7764740.1"/>
    <property type="molecule type" value="Genomic_DNA"/>
</dbReference>
<sequence length="170" mass="18388">MPRSPLPSARPPACAAPAASLRLPRTTNTTRAPSDLHRGGGGDFPCPNINLTRLPSACLVPAQPFTLAHAASPPPRCPAPARLNAVRTIQGSAEVLLFPRALDLRPQSRTAPLQIPPVACPRRPPASQTRTCIPLRISMRSFTYLPFLYLPLPPTESIPTHSNKVYVHYI</sequence>
<accession>A0AAD7JKZ7</accession>
<gene>
    <name evidence="2" type="ORF">B0H16DRAFT_427824</name>
</gene>
<reference evidence="2" key="1">
    <citation type="submission" date="2023-03" db="EMBL/GenBank/DDBJ databases">
        <title>Massive genome expansion in bonnet fungi (Mycena s.s.) driven by repeated elements and novel gene families across ecological guilds.</title>
        <authorList>
            <consortium name="Lawrence Berkeley National Laboratory"/>
            <person name="Harder C.B."/>
            <person name="Miyauchi S."/>
            <person name="Viragh M."/>
            <person name="Kuo A."/>
            <person name="Thoen E."/>
            <person name="Andreopoulos B."/>
            <person name="Lu D."/>
            <person name="Skrede I."/>
            <person name="Drula E."/>
            <person name="Henrissat B."/>
            <person name="Morin E."/>
            <person name="Kohler A."/>
            <person name="Barry K."/>
            <person name="LaButti K."/>
            <person name="Morin E."/>
            <person name="Salamov A."/>
            <person name="Lipzen A."/>
            <person name="Mereny Z."/>
            <person name="Hegedus B."/>
            <person name="Baldrian P."/>
            <person name="Stursova M."/>
            <person name="Weitz H."/>
            <person name="Taylor A."/>
            <person name="Grigoriev I.V."/>
            <person name="Nagy L.G."/>
            <person name="Martin F."/>
            <person name="Kauserud H."/>
        </authorList>
    </citation>
    <scope>NUCLEOTIDE SEQUENCE</scope>
    <source>
        <strain evidence="2">CBHHK182m</strain>
    </source>
</reference>
<comment type="caution">
    <text evidence="2">The sequence shown here is derived from an EMBL/GenBank/DDBJ whole genome shotgun (WGS) entry which is preliminary data.</text>
</comment>